<feature type="region of interest" description="Disordered" evidence="1">
    <location>
        <begin position="16"/>
        <end position="36"/>
    </location>
</feature>
<dbReference type="EMBL" id="JBHSEK010000025">
    <property type="protein sequence ID" value="MFC4492329.1"/>
    <property type="molecule type" value="Genomic_DNA"/>
</dbReference>
<dbReference type="NCBIfam" id="TIGR01643">
    <property type="entry name" value="YD_repeat_2x"/>
    <property type="match status" value="1"/>
</dbReference>
<evidence type="ECO:0000313" key="2">
    <source>
        <dbReference type="EMBL" id="MFC4492329.1"/>
    </source>
</evidence>
<evidence type="ECO:0008006" key="4">
    <source>
        <dbReference type="Google" id="ProtNLM"/>
    </source>
</evidence>
<proteinExistence type="predicted"/>
<dbReference type="Gene3D" id="2.180.10.10">
    <property type="entry name" value="RHS repeat-associated core"/>
    <property type="match status" value="1"/>
</dbReference>
<dbReference type="Proteomes" id="UP001595999">
    <property type="component" value="Unassembled WGS sequence"/>
</dbReference>
<name>A0ABV8ZXB6_9NEIS</name>
<dbReference type="RefSeq" id="WP_231462034.1">
    <property type="nucleotide sequence ID" value="NZ_JAJOHW010000056.1"/>
</dbReference>
<evidence type="ECO:0000256" key="1">
    <source>
        <dbReference type="SAM" id="MobiDB-lite"/>
    </source>
</evidence>
<reference evidence="3" key="1">
    <citation type="journal article" date="2019" name="Int. J. Syst. Evol. Microbiol.">
        <title>The Global Catalogue of Microorganisms (GCM) 10K type strain sequencing project: providing services to taxonomists for standard genome sequencing and annotation.</title>
        <authorList>
            <consortium name="The Broad Institute Genomics Platform"/>
            <consortium name="The Broad Institute Genome Sequencing Center for Infectious Disease"/>
            <person name="Wu L."/>
            <person name="Ma J."/>
        </authorList>
    </citation>
    <scope>NUCLEOTIDE SEQUENCE [LARGE SCALE GENOMIC DNA]</scope>
    <source>
        <strain evidence="3">CGMCC 4.7608</strain>
    </source>
</reference>
<feature type="compositionally biased region" description="Polar residues" evidence="1">
    <location>
        <begin position="48"/>
        <end position="65"/>
    </location>
</feature>
<accession>A0ABV8ZXB6</accession>
<dbReference type="InterPro" id="IPR006530">
    <property type="entry name" value="YD"/>
</dbReference>
<evidence type="ECO:0000313" key="3">
    <source>
        <dbReference type="Proteomes" id="UP001595999"/>
    </source>
</evidence>
<comment type="caution">
    <text evidence="2">The sequence shown here is derived from an EMBL/GenBank/DDBJ whole genome shotgun (WGS) entry which is preliminary data.</text>
</comment>
<gene>
    <name evidence="2" type="ORF">ACFO0R_22190</name>
</gene>
<keyword evidence="3" id="KW-1185">Reference proteome</keyword>
<sequence length="103" mass="11345">MEKRVNGALTKLEWDNHNRLSRPTAPDGQRTDYHYNPLDRHTAKTQANLSTQHTTGSARQVSLTGAGNKRPGLNQRSGIIVAASIHKGGMANACGRGRMQRRQ</sequence>
<feature type="region of interest" description="Disordered" evidence="1">
    <location>
        <begin position="48"/>
        <end position="75"/>
    </location>
</feature>
<protein>
    <recommendedName>
        <fullName evidence="4">YD repeat-containing protein</fullName>
    </recommendedName>
</protein>
<organism evidence="2 3">
    <name type="scientific">Chromobacterium aquaticum</name>
    <dbReference type="NCBI Taxonomy" id="467180"/>
    <lineage>
        <taxon>Bacteria</taxon>
        <taxon>Pseudomonadati</taxon>
        <taxon>Pseudomonadota</taxon>
        <taxon>Betaproteobacteria</taxon>
        <taxon>Neisseriales</taxon>
        <taxon>Chromobacteriaceae</taxon>
        <taxon>Chromobacterium</taxon>
    </lineage>
</organism>